<name>A0A1L3I221_9RHOB</name>
<reference evidence="2" key="1">
    <citation type="submission" date="2016-07" db="EMBL/GenBank/DDBJ databases">
        <title>Phaeobacter portensis sp. nov., a tropodithietic acid producing bacterium isolated from a German harbor.</title>
        <authorList>
            <person name="Freese H.M."/>
            <person name="Bunk B."/>
            <person name="Breider S."/>
            <person name="Brinkhoff T."/>
        </authorList>
    </citation>
    <scope>NUCLEOTIDE SEQUENCE [LARGE SCALE GENOMIC DNA]</scope>
    <source>
        <strain evidence="2">P97</strain>
    </source>
</reference>
<dbReference type="InterPro" id="IPR051468">
    <property type="entry name" value="Fungal_SecMetab_SDRs"/>
</dbReference>
<evidence type="ECO:0000313" key="1">
    <source>
        <dbReference type="EMBL" id="APG46191.1"/>
    </source>
</evidence>
<dbReference type="Proteomes" id="UP000183859">
    <property type="component" value="Chromosome"/>
</dbReference>
<dbReference type="CDD" id="cd05325">
    <property type="entry name" value="carb_red_sniffer_like_SDR_c"/>
    <property type="match status" value="1"/>
</dbReference>
<dbReference type="PANTHER" id="PTHR43544:SF12">
    <property type="entry name" value="NAD(P)-BINDING ROSSMANN-FOLD SUPERFAMILY PROTEIN"/>
    <property type="match status" value="1"/>
</dbReference>
<sequence length="243" mass="26235">MTAPYPQNIVIIGASGGIGSALVDYYAAQSPTTLTAVARSPLPPRADVDTQRVDITDEDQLTAFASDLRCRNIAPDLVIIATGILSDEAELKPEKSYRQQSLTAFQRVFEINTFGPALVAKHLLPLMPRKDRAIFAALSARVGSISDNRLGGWHAYRASKAALNMLIRNYAIEMARSNDKMICVGLHPGTVQTPLSDPFSKNVPESALFEPAHSAAYLAQVIDGLSPDDSGRVFDWAGKEIPA</sequence>
<accession>A0A1L3I221</accession>
<dbReference type="AlphaFoldDB" id="A0A1L3I221"/>
<dbReference type="PRINTS" id="PR00081">
    <property type="entry name" value="GDHRDH"/>
</dbReference>
<dbReference type="GO" id="GO:0005737">
    <property type="term" value="C:cytoplasm"/>
    <property type="evidence" value="ECO:0007669"/>
    <property type="project" value="TreeGrafter"/>
</dbReference>
<keyword evidence="2" id="KW-1185">Reference proteome</keyword>
<dbReference type="OrthoDB" id="9785826at2"/>
<protein>
    <submittedName>
        <fullName evidence="1">Saccharopine dehydrogenase-like protein</fullName>
    </submittedName>
</protein>
<dbReference type="SUPFAM" id="SSF51735">
    <property type="entry name" value="NAD(P)-binding Rossmann-fold domains"/>
    <property type="match status" value="1"/>
</dbReference>
<gene>
    <name evidence="1" type="ORF">PhaeoP97_00753</name>
</gene>
<evidence type="ECO:0000313" key="2">
    <source>
        <dbReference type="Proteomes" id="UP000183859"/>
    </source>
</evidence>
<dbReference type="EMBL" id="CP016364">
    <property type="protein sequence ID" value="APG46191.1"/>
    <property type="molecule type" value="Genomic_DNA"/>
</dbReference>
<dbReference type="KEGG" id="php:PhaeoP97_00753"/>
<dbReference type="Gene3D" id="3.40.50.720">
    <property type="entry name" value="NAD(P)-binding Rossmann-like Domain"/>
    <property type="match status" value="1"/>
</dbReference>
<dbReference type="Pfam" id="PF00106">
    <property type="entry name" value="adh_short"/>
    <property type="match status" value="1"/>
</dbReference>
<dbReference type="STRING" id="1844006.PhaeoP97_00753"/>
<dbReference type="RefSeq" id="WP_072503934.1">
    <property type="nucleotide sequence ID" value="NZ_CP016364.1"/>
</dbReference>
<dbReference type="PANTHER" id="PTHR43544">
    <property type="entry name" value="SHORT-CHAIN DEHYDROGENASE/REDUCTASE"/>
    <property type="match status" value="1"/>
</dbReference>
<dbReference type="InterPro" id="IPR002347">
    <property type="entry name" value="SDR_fam"/>
</dbReference>
<proteinExistence type="predicted"/>
<dbReference type="InterPro" id="IPR036291">
    <property type="entry name" value="NAD(P)-bd_dom_sf"/>
</dbReference>
<organism evidence="1 2">
    <name type="scientific">Phaeobacter porticola</name>
    <dbReference type="NCBI Taxonomy" id="1844006"/>
    <lineage>
        <taxon>Bacteria</taxon>
        <taxon>Pseudomonadati</taxon>
        <taxon>Pseudomonadota</taxon>
        <taxon>Alphaproteobacteria</taxon>
        <taxon>Rhodobacterales</taxon>
        <taxon>Roseobacteraceae</taxon>
        <taxon>Phaeobacter</taxon>
    </lineage>
</organism>
<dbReference type="GO" id="GO:0016491">
    <property type="term" value="F:oxidoreductase activity"/>
    <property type="evidence" value="ECO:0007669"/>
    <property type="project" value="TreeGrafter"/>
</dbReference>